<evidence type="ECO:0000313" key="8">
    <source>
        <dbReference type="EMBL" id="CAD8315762.1"/>
    </source>
</evidence>
<dbReference type="EMBL" id="HBED01029171">
    <property type="protein sequence ID" value="CAD8315762.1"/>
    <property type="molecule type" value="Transcribed_RNA"/>
</dbReference>
<evidence type="ECO:0008006" key="9">
    <source>
        <dbReference type="Google" id="ProtNLM"/>
    </source>
</evidence>
<dbReference type="GO" id="GO:0042910">
    <property type="term" value="F:xenobiotic transmembrane transporter activity"/>
    <property type="evidence" value="ECO:0007669"/>
    <property type="project" value="InterPro"/>
</dbReference>
<evidence type="ECO:0000256" key="7">
    <source>
        <dbReference type="SAM" id="SignalP"/>
    </source>
</evidence>
<dbReference type="InterPro" id="IPR044644">
    <property type="entry name" value="DinF-like"/>
</dbReference>
<dbReference type="GO" id="GO:0015297">
    <property type="term" value="F:antiporter activity"/>
    <property type="evidence" value="ECO:0007669"/>
    <property type="project" value="InterPro"/>
</dbReference>
<evidence type="ECO:0000256" key="3">
    <source>
        <dbReference type="ARBA" id="ARBA00022692"/>
    </source>
</evidence>
<evidence type="ECO:0000256" key="5">
    <source>
        <dbReference type="ARBA" id="ARBA00023136"/>
    </source>
</evidence>
<dbReference type="InterPro" id="IPR002528">
    <property type="entry name" value="MATE_fam"/>
</dbReference>
<dbReference type="AlphaFoldDB" id="A0A7R9W7B9"/>
<dbReference type="GO" id="GO:0016020">
    <property type="term" value="C:membrane"/>
    <property type="evidence" value="ECO:0007669"/>
    <property type="project" value="UniProtKB-SubCell"/>
</dbReference>
<proteinExistence type="inferred from homology"/>
<gene>
    <name evidence="8" type="ORF">TDUB1175_LOCUS14555</name>
</gene>
<evidence type="ECO:0000256" key="4">
    <source>
        <dbReference type="ARBA" id="ARBA00022989"/>
    </source>
</evidence>
<comment type="subcellular location">
    <subcellularLocation>
        <location evidence="1">Membrane</location>
        <topology evidence="1">Multi-pass membrane protein</topology>
    </subcellularLocation>
</comment>
<keyword evidence="4 6" id="KW-1133">Transmembrane helix</keyword>
<accession>A0A7R9W7B9</accession>
<reference evidence="8" key="1">
    <citation type="submission" date="2021-01" db="EMBL/GenBank/DDBJ databases">
        <authorList>
            <person name="Corre E."/>
            <person name="Pelletier E."/>
            <person name="Niang G."/>
            <person name="Scheremetjew M."/>
            <person name="Finn R."/>
            <person name="Kale V."/>
            <person name="Holt S."/>
            <person name="Cochrane G."/>
            <person name="Meng A."/>
            <person name="Brown T."/>
            <person name="Cohen L."/>
        </authorList>
    </citation>
    <scope>NUCLEOTIDE SEQUENCE</scope>
    <source>
        <strain evidence="8">CCMP147</strain>
    </source>
</reference>
<keyword evidence="7" id="KW-0732">Signal</keyword>
<organism evidence="8">
    <name type="scientific">Pseudictyota dubia</name>
    <dbReference type="NCBI Taxonomy" id="2749911"/>
    <lineage>
        <taxon>Eukaryota</taxon>
        <taxon>Sar</taxon>
        <taxon>Stramenopiles</taxon>
        <taxon>Ochrophyta</taxon>
        <taxon>Bacillariophyta</taxon>
        <taxon>Mediophyceae</taxon>
        <taxon>Biddulphiophycidae</taxon>
        <taxon>Eupodiscales</taxon>
        <taxon>Odontellaceae</taxon>
        <taxon>Pseudictyota</taxon>
    </lineage>
</organism>
<name>A0A7R9W7B9_9STRA</name>
<dbReference type="Pfam" id="PF01554">
    <property type="entry name" value="MatE"/>
    <property type="match status" value="1"/>
</dbReference>
<dbReference type="PANTHER" id="PTHR42893:SF9">
    <property type="entry name" value="PROTEIN DETOXIFICATION 46, CHLOROPLASTIC"/>
    <property type="match status" value="1"/>
</dbReference>
<evidence type="ECO:0000256" key="1">
    <source>
        <dbReference type="ARBA" id="ARBA00004141"/>
    </source>
</evidence>
<evidence type="ECO:0000256" key="6">
    <source>
        <dbReference type="SAM" id="Phobius"/>
    </source>
</evidence>
<feature type="transmembrane region" description="Helical" evidence="6">
    <location>
        <begin position="253"/>
        <end position="275"/>
    </location>
</feature>
<protein>
    <recommendedName>
        <fullName evidence="9">Protein DETOXIFICATION</fullName>
    </recommendedName>
</protein>
<keyword evidence="5 6" id="KW-0472">Membrane</keyword>
<comment type="similarity">
    <text evidence="2">Belongs to the multi antimicrobial extrusion (MATE) (TC 2.A.66.1) family.</text>
</comment>
<keyword evidence="3 6" id="KW-0812">Transmembrane</keyword>
<feature type="chain" id="PRO_5031426690" description="Protein DETOXIFICATION" evidence="7">
    <location>
        <begin position="29"/>
        <end position="303"/>
    </location>
</feature>
<feature type="signal peptide" evidence="7">
    <location>
        <begin position="1"/>
        <end position="28"/>
    </location>
</feature>
<dbReference type="PANTHER" id="PTHR42893">
    <property type="entry name" value="PROTEIN DETOXIFICATION 44, CHLOROPLASTIC-RELATED"/>
    <property type="match status" value="1"/>
</dbReference>
<sequence length="303" mass="32054">MSKDSSSQRRSTTVALSFLVGIAHHVAAFVPNGVQMPPVSCAGKNGRSPTLITNVPDQAVRLTEKQRFMSTEEITLVDVVPMVSGPILEDVDGIGEVLNQENDDSMTAMGTIVPREEVEAFAASSEEIAQQILDTLPTESLTNDIFPQAVMNEEETTPDAPGLRKILKFAVPAIGVWLCSPILSLIDTSSVGLLAGTAQQAALNPAVAVTDYAALLVAFMYTATTNLVATAQEKENNCSEGKPRTTKALITSLQLSGIVGAALGACLIVLTKFLLRAIIGNDSLDPEVLSAATKYVRIRALGM</sequence>
<evidence type="ECO:0000256" key="2">
    <source>
        <dbReference type="ARBA" id="ARBA00010199"/>
    </source>
</evidence>